<dbReference type="GO" id="GO:0044773">
    <property type="term" value="P:mitotic DNA damage checkpoint signaling"/>
    <property type="evidence" value="ECO:0007669"/>
    <property type="project" value="TreeGrafter"/>
</dbReference>
<dbReference type="GO" id="GO:0005634">
    <property type="term" value="C:nucleus"/>
    <property type="evidence" value="ECO:0007669"/>
    <property type="project" value="TreeGrafter"/>
</dbReference>
<dbReference type="SUPFAM" id="SSF56112">
    <property type="entry name" value="Protein kinase-like (PK-like)"/>
    <property type="match status" value="1"/>
</dbReference>
<evidence type="ECO:0000256" key="1">
    <source>
        <dbReference type="ARBA" id="ARBA00005575"/>
    </source>
</evidence>
<sequence length="681" mass="75702">MDCAAKNTMEDPNLIMTITGPAGHPAECIKLPHNSSRYITPLGDNQDTRSRSPSAEYFEEDGNDSGYNDEPRGSLQLTFNNPPKDITRGFVFGTEKKICDVLLARRKRQGISGVHFCITFESENHLVLRDISTKNTAVSYNRWGEKYKRRGFKWILNLDNEPRKISIHLFDGFRLDITLPNHASCLKEYYENVNSYVKESQDSVLALGGLNVPSQDPTRQRTPLDDPIYFPLRIIGSGTYGTVWKVIDVSTGISYASKKLHSPVDLQERAENQIEAIKTAREEFESEMRIMKYLVHDHIVQFVCSTVDPLQIIMEFMPLGNLRYQHKVDPIDTSEIQLLLAQALDALRFMHSANITHRDVKPENILVGSRKDSFSIKLSDFGFSKVGSSLKSHLGTPAYEAPELSLYKRQSRNYDSKVDIWALGVVILEYTYGVPTTHCDYHEAVASAAEEALTSHPNSRFFFMLSRMLQADPRNRASAIELFEGEPTIDFSSENSGGTSGSITPTNNRSPSIHASGVSTPLDSVRQVPAANIEPCTPKRQRSCTNSSARRVKRPRNLTNSDTQGQFQSDKTVKNVGIAAKAQCDAGSRRCLENSYQADDAGDLDCRQSDATDGKHDNASPGLTSRSEKQRERQAESLTVPSLVDKKRRHDPSAGAAQPLSGQSRNTGVSTVAASLTSNKS</sequence>
<dbReference type="EMBL" id="JAEVHI010000003">
    <property type="protein sequence ID" value="KAG5296397.1"/>
    <property type="molecule type" value="Genomic_DNA"/>
</dbReference>
<dbReference type="GO" id="GO:0005524">
    <property type="term" value="F:ATP binding"/>
    <property type="evidence" value="ECO:0007669"/>
    <property type="project" value="InterPro"/>
</dbReference>
<feature type="compositionally biased region" description="Polar residues" evidence="2">
    <location>
        <begin position="557"/>
        <end position="570"/>
    </location>
</feature>
<dbReference type="InterPro" id="IPR008271">
    <property type="entry name" value="Ser/Thr_kinase_AS"/>
</dbReference>
<dbReference type="Proteomes" id="UP000670092">
    <property type="component" value="Unassembled WGS sequence"/>
</dbReference>
<evidence type="ECO:0000259" key="3">
    <source>
        <dbReference type="PROSITE" id="PS50006"/>
    </source>
</evidence>
<gene>
    <name evidence="5" type="ORF">I7I52_07036</name>
</gene>
<dbReference type="InterPro" id="IPR000719">
    <property type="entry name" value="Prot_kinase_dom"/>
</dbReference>
<dbReference type="InterPro" id="IPR011009">
    <property type="entry name" value="Kinase-like_dom_sf"/>
</dbReference>
<accession>A0A8H7YUJ5</accession>
<dbReference type="Pfam" id="PF00069">
    <property type="entry name" value="Pkinase"/>
    <property type="match status" value="1"/>
</dbReference>
<evidence type="ECO:0000256" key="2">
    <source>
        <dbReference type="SAM" id="MobiDB-lite"/>
    </source>
</evidence>
<dbReference type="Gene3D" id="2.60.200.20">
    <property type="match status" value="1"/>
</dbReference>
<dbReference type="GO" id="GO:0004674">
    <property type="term" value="F:protein serine/threonine kinase activity"/>
    <property type="evidence" value="ECO:0007669"/>
    <property type="project" value="TreeGrafter"/>
</dbReference>
<feature type="region of interest" description="Disordered" evidence="2">
    <location>
        <begin position="40"/>
        <end position="74"/>
    </location>
</feature>
<feature type="region of interest" description="Disordered" evidence="2">
    <location>
        <begin position="488"/>
        <end position="570"/>
    </location>
</feature>
<feature type="compositionally biased region" description="Basic and acidic residues" evidence="2">
    <location>
        <begin position="604"/>
        <end position="618"/>
    </location>
</feature>
<dbReference type="OrthoDB" id="4186251at2759"/>
<proteinExistence type="inferred from homology"/>
<dbReference type="InterPro" id="IPR000253">
    <property type="entry name" value="FHA_dom"/>
</dbReference>
<dbReference type="PANTHER" id="PTHR44167">
    <property type="entry name" value="OVARIAN-SPECIFIC SERINE/THREONINE-PROTEIN KINASE LOK-RELATED"/>
    <property type="match status" value="1"/>
</dbReference>
<keyword evidence="5" id="KW-0418">Kinase</keyword>
<protein>
    <submittedName>
        <fullName evidence="5">Serine/threonine-protein kinase</fullName>
    </submittedName>
</protein>
<feature type="compositionally biased region" description="Polar residues" evidence="2">
    <location>
        <begin position="660"/>
        <end position="681"/>
    </location>
</feature>
<name>A0A8H7YUJ5_AJECA</name>
<dbReference type="SMART" id="SM00220">
    <property type="entry name" value="S_TKc"/>
    <property type="match status" value="1"/>
</dbReference>
<dbReference type="VEuPathDB" id="FungiDB:I7I52_07036"/>
<feature type="domain" description="FHA" evidence="3">
    <location>
        <begin position="90"/>
        <end position="143"/>
    </location>
</feature>
<dbReference type="Gene3D" id="1.10.510.10">
    <property type="entry name" value="Transferase(Phosphotransferase) domain 1"/>
    <property type="match status" value="1"/>
</dbReference>
<dbReference type="PANTHER" id="PTHR44167:SF30">
    <property type="entry name" value="PHOSPHORYLASE KINASE"/>
    <property type="match status" value="1"/>
</dbReference>
<dbReference type="PROSITE" id="PS00108">
    <property type="entry name" value="PROTEIN_KINASE_ST"/>
    <property type="match status" value="1"/>
</dbReference>
<evidence type="ECO:0000313" key="5">
    <source>
        <dbReference type="EMBL" id="KAG5296397.1"/>
    </source>
</evidence>
<dbReference type="CDD" id="cd00180">
    <property type="entry name" value="PKc"/>
    <property type="match status" value="1"/>
</dbReference>
<feature type="domain" description="Protein kinase" evidence="4">
    <location>
        <begin position="229"/>
        <end position="489"/>
    </location>
</feature>
<feature type="compositionally biased region" description="Basic and acidic residues" evidence="2">
    <location>
        <begin position="626"/>
        <end position="635"/>
    </location>
</feature>
<keyword evidence="5" id="KW-0808">Transferase</keyword>
<comment type="similarity">
    <text evidence="1">Belongs to the protein kinase superfamily. CAMK Ser/Thr protein kinase family. CHEK2 subfamily.</text>
</comment>
<reference evidence="5 6" key="1">
    <citation type="submission" date="2021-01" db="EMBL/GenBank/DDBJ databases">
        <title>Chromosome-level genome assembly of a human fungal pathogen reveals clustering of transcriptionally co-regulated genes.</title>
        <authorList>
            <person name="Voorhies M."/>
            <person name="Cohen S."/>
            <person name="Shea T.P."/>
            <person name="Petrus S."/>
            <person name="Munoz J.F."/>
            <person name="Poplawski S."/>
            <person name="Goldman W.E."/>
            <person name="Michael T."/>
            <person name="Cuomo C.A."/>
            <person name="Sil A."/>
            <person name="Beyhan S."/>
        </authorList>
    </citation>
    <scope>NUCLEOTIDE SEQUENCE [LARGE SCALE GENOMIC DNA]</scope>
    <source>
        <strain evidence="5 6">G184AR</strain>
    </source>
</reference>
<dbReference type="AlphaFoldDB" id="A0A8H7YUJ5"/>
<evidence type="ECO:0000259" key="4">
    <source>
        <dbReference type="PROSITE" id="PS50011"/>
    </source>
</evidence>
<feature type="compositionally biased region" description="Polar residues" evidence="2">
    <location>
        <begin position="490"/>
        <end position="522"/>
    </location>
</feature>
<evidence type="ECO:0000313" key="6">
    <source>
        <dbReference type="Proteomes" id="UP000670092"/>
    </source>
</evidence>
<organism evidence="5 6">
    <name type="scientific">Ajellomyces capsulatus</name>
    <name type="common">Darling's disease fungus</name>
    <name type="synonym">Histoplasma capsulatum</name>
    <dbReference type="NCBI Taxonomy" id="5037"/>
    <lineage>
        <taxon>Eukaryota</taxon>
        <taxon>Fungi</taxon>
        <taxon>Dikarya</taxon>
        <taxon>Ascomycota</taxon>
        <taxon>Pezizomycotina</taxon>
        <taxon>Eurotiomycetes</taxon>
        <taxon>Eurotiomycetidae</taxon>
        <taxon>Onygenales</taxon>
        <taxon>Ajellomycetaceae</taxon>
        <taxon>Histoplasma</taxon>
    </lineage>
</organism>
<comment type="caution">
    <text evidence="5">The sequence shown here is derived from an EMBL/GenBank/DDBJ whole genome shotgun (WGS) entry which is preliminary data.</text>
</comment>
<feature type="region of interest" description="Disordered" evidence="2">
    <location>
        <begin position="600"/>
        <end position="681"/>
    </location>
</feature>
<dbReference type="PROSITE" id="PS50011">
    <property type="entry name" value="PROTEIN_KINASE_DOM"/>
    <property type="match status" value="1"/>
</dbReference>
<dbReference type="PROSITE" id="PS50006">
    <property type="entry name" value="FHA_DOMAIN"/>
    <property type="match status" value="1"/>
</dbReference>